<evidence type="ECO:0000256" key="1">
    <source>
        <dbReference type="SAM" id="MobiDB-lite"/>
    </source>
</evidence>
<gene>
    <name evidence="3" type="ORF">RRG08_010350</name>
</gene>
<comment type="caution">
    <text evidence="3">The sequence shown here is derived from an EMBL/GenBank/DDBJ whole genome shotgun (WGS) entry which is preliminary data.</text>
</comment>
<dbReference type="AlphaFoldDB" id="A0AAE1E7C3"/>
<dbReference type="EMBL" id="JAWDGP010000864">
    <property type="protein sequence ID" value="KAK3796652.1"/>
    <property type="molecule type" value="Genomic_DNA"/>
</dbReference>
<evidence type="ECO:0000313" key="3">
    <source>
        <dbReference type="EMBL" id="KAK3796652.1"/>
    </source>
</evidence>
<name>A0AAE1E7C3_9GAST</name>
<sequence length="188" mass="21663">MLSITSGKRIKLKCLGKDLNIQMQGKLVQTDCPVLGWSTIDWHCGRRHTRLTFSPQATEFSRSEHPARSGYRSPRPSRTAAHITMKNRKTRHCCTIKHVSSIHRILLTNEWKEVGEEMAIGVCFCKEIWSRLRDYFFGVHHQQATTKSGSAEGNNQLKWYVYNTMLFLIPHITDKKSRSNLSDESGEE</sequence>
<organism evidence="3 4">
    <name type="scientific">Elysia crispata</name>
    <name type="common">lettuce slug</name>
    <dbReference type="NCBI Taxonomy" id="231223"/>
    <lineage>
        <taxon>Eukaryota</taxon>
        <taxon>Metazoa</taxon>
        <taxon>Spiralia</taxon>
        <taxon>Lophotrochozoa</taxon>
        <taxon>Mollusca</taxon>
        <taxon>Gastropoda</taxon>
        <taxon>Heterobranchia</taxon>
        <taxon>Euthyneura</taxon>
        <taxon>Panpulmonata</taxon>
        <taxon>Sacoglossa</taxon>
        <taxon>Placobranchoidea</taxon>
        <taxon>Plakobranchidae</taxon>
        <taxon>Elysia</taxon>
    </lineage>
</organism>
<protein>
    <recommendedName>
        <fullName evidence="2">MADF domain-containing protein</fullName>
    </recommendedName>
</protein>
<feature type="region of interest" description="Disordered" evidence="1">
    <location>
        <begin position="57"/>
        <end position="78"/>
    </location>
</feature>
<feature type="domain" description="MADF" evidence="2">
    <location>
        <begin position="108"/>
        <end position="168"/>
    </location>
</feature>
<evidence type="ECO:0000313" key="4">
    <source>
        <dbReference type="Proteomes" id="UP001283361"/>
    </source>
</evidence>
<dbReference type="Proteomes" id="UP001283361">
    <property type="component" value="Unassembled WGS sequence"/>
</dbReference>
<accession>A0AAE1E7C3</accession>
<dbReference type="InterPro" id="IPR006578">
    <property type="entry name" value="MADF-dom"/>
</dbReference>
<evidence type="ECO:0000259" key="2">
    <source>
        <dbReference type="Pfam" id="PF10545"/>
    </source>
</evidence>
<keyword evidence="4" id="KW-1185">Reference proteome</keyword>
<dbReference type="Pfam" id="PF10545">
    <property type="entry name" value="MADF_DNA_bdg"/>
    <property type="match status" value="1"/>
</dbReference>
<proteinExistence type="predicted"/>
<reference evidence="3" key="1">
    <citation type="journal article" date="2023" name="G3 (Bethesda)">
        <title>A reference genome for the long-term kleptoplast-retaining sea slug Elysia crispata morphotype clarki.</title>
        <authorList>
            <person name="Eastman K.E."/>
            <person name="Pendleton A.L."/>
            <person name="Shaikh M.A."/>
            <person name="Suttiyut T."/>
            <person name="Ogas R."/>
            <person name="Tomko P."/>
            <person name="Gavelis G."/>
            <person name="Widhalm J.R."/>
            <person name="Wisecaver J.H."/>
        </authorList>
    </citation>
    <scope>NUCLEOTIDE SEQUENCE</scope>
    <source>
        <strain evidence="3">ECLA1</strain>
    </source>
</reference>